<dbReference type="Proteomes" id="UP001499843">
    <property type="component" value="Unassembled WGS sequence"/>
</dbReference>
<protein>
    <submittedName>
        <fullName evidence="1">Uncharacterized protein</fullName>
    </submittedName>
</protein>
<proteinExistence type="predicted"/>
<accession>A0ABP5PR95</accession>
<gene>
    <name evidence="1" type="ORF">GCM10009850_087650</name>
</gene>
<reference evidence="2" key="1">
    <citation type="journal article" date="2019" name="Int. J. Syst. Evol. Microbiol.">
        <title>The Global Catalogue of Microorganisms (GCM) 10K type strain sequencing project: providing services to taxonomists for standard genome sequencing and annotation.</title>
        <authorList>
            <consortium name="The Broad Institute Genomics Platform"/>
            <consortium name="The Broad Institute Genome Sequencing Center for Infectious Disease"/>
            <person name="Wu L."/>
            <person name="Ma J."/>
        </authorList>
    </citation>
    <scope>NUCLEOTIDE SEQUENCE [LARGE SCALE GENOMIC DNA]</scope>
    <source>
        <strain evidence="2">JCM 16114</strain>
    </source>
</reference>
<organism evidence="1 2">
    <name type="scientific">Nonomuraea monospora</name>
    <dbReference type="NCBI Taxonomy" id="568818"/>
    <lineage>
        <taxon>Bacteria</taxon>
        <taxon>Bacillati</taxon>
        <taxon>Actinomycetota</taxon>
        <taxon>Actinomycetes</taxon>
        <taxon>Streptosporangiales</taxon>
        <taxon>Streptosporangiaceae</taxon>
        <taxon>Nonomuraea</taxon>
    </lineage>
</organism>
<comment type="caution">
    <text evidence="1">The sequence shown here is derived from an EMBL/GenBank/DDBJ whole genome shotgun (WGS) entry which is preliminary data.</text>
</comment>
<keyword evidence="2" id="KW-1185">Reference proteome</keyword>
<dbReference type="RefSeq" id="WP_344488618.1">
    <property type="nucleotide sequence ID" value="NZ_BAAAQX010000032.1"/>
</dbReference>
<sequence length="148" mass="16374">MTNTTPRPALDETSLNALARQQQQANRSAASAVAARLTGGYRVSAEQLYDGLRASVLLHWWELLTRYGHQHRLGIVRAMARFSFWVSCYRTQDLHDDTPPDGGRDGVGDKDLALAHLDCALELIKRAAARDFLDTAASNPTAGREQQQ</sequence>
<evidence type="ECO:0000313" key="2">
    <source>
        <dbReference type="Proteomes" id="UP001499843"/>
    </source>
</evidence>
<name>A0ABP5PR95_9ACTN</name>
<dbReference type="EMBL" id="BAAAQX010000032">
    <property type="protein sequence ID" value="GAA2213303.1"/>
    <property type="molecule type" value="Genomic_DNA"/>
</dbReference>
<evidence type="ECO:0000313" key="1">
    <source>
        <dbReference type="EMBL" id="GAA2213303.1"/>
    </source>
</evidence>